<organism evidence="7 8">
    <name type="scientific">Thyridium curvatum</name>
    <dbReference type="NCBI Taxonomy" id="1093900"/>
    <lineage>
        <taxon>Eukaryota</taxon>
        <taxon>Fungi</taxon>
        <taxon>Dikarya</taxon>
        <taxon>Ascomycota</taxon>
        <taxon>Pezizomycotina</taxon>
        <taxon>Sordariomycetes</taxon>
        <taxon>Sordariomycetidae</taxon>
        <taxon>Thyridiales</taxon>
        <taxon>Thyridiaceae</taxon>
        <taxon>Thyridium</taxon>
    </lineage>
</organism>
<keyword evidence="4 6" id="KW-0472">Membrane</keyword>
<evidence type="ECO:0000313" key="8">
    <source>
        <dbReference type="Proteomes" id="UP000319257"/>
    </source>
</evidence>
<dbReference type="GeneID" id="41973614"/>
<keyword evidence="8" id="KW-1185">Reference proteome</keyword>
<sequence>MSGTNTTGPPQGRPWEICTEVGPYCPVKASTQGYYPNRGINIFFTIAFAIAMIATLVVGIRKKTWSFMTFIVAGLILEVAGYIGRILMADNPWNKDAFQLQICAIILAPTLICISIYLTLKHVSLAFSPALSRVRPNLYPFIFVPADVTCLLVQAIGGALAASGGNSAHPNQKLVNGGNSAIIAGVALQVFVLLFFGATGADYWVRLRRWVRSGEADEHAVALWSDRKVRMFVYAITGAYSCLMIRCIYRIIEMAGGWGNHIMQDEPSFIVLDGFMVLIAVGLLSGFPPGIFFPQMAAKMDLHRSKKGKKGDKSSTDGAAATDASQDVEMAQPAARDAEKTSA</sequence>
<dbReference type="GO" id="GO:0005886">
    <property type="term" value="C:plasma membrane"/>
    <property type="evidence" value="ECO:0007669"/>
    <property type="project" value="TreeGrafter"/>
</dbReference>
<proteinExistence type="predicted"/>
<dbReference type="OrthoDB" id="3358017at2759"/>
<dbReference type="InterPro" id="IPR007568">
    <property type="entry name" value="RTA1"/>
</dbReference>
<gene>
    <name evidence="7" type="ORF">E0L32_006167</name>
</gene>
<dbReference type="STRING" id="1093900.A0A507B131"/>
<evidence type="ECO:0000256" key="5">
    <source>
        <dbReference type="SAM" id="MobiDB-lite"/>
    </source>
</evidence>
<evidence type="ECO:0000256" key="6">
    <source>
        <dbReference type="SAM" id="Phobius"/>
    </source>
</evidence>
<comment type="caution">
    <text evidence="7">The sequence shown here is derived from an EMBL/GenBank/DDBJ whole genome shotgun (WGS) entry which is preliminary data.</text>
</comment>
<keyword evidence="2 6" id="KW-0812">Transmembrane</keyword>
<dbReference type="InParanoid" id="A0A507B131"/>
<feature type="transmembrane region" description="Helical" evidence="6">
    <location>
        <begin position="98"/>
        <end position="120"/>
    </location>
</feature>
<evidence type="ECO:0000256" key="1">
    <source>
        <dbReference type="ARBA" id="ARBA00004141"/>
    </source>
</evidence>
<protein>
    <submittedName>
        <fullName evidence="7">Uncharacterized protein</fullName>
    </submittedName>
</protein>
<dbReference type="PANTHER" id="PTHR31465">
    <property type="entry name" value="PROTEIN RTA1-RELATED"/>
    <property type="match status" value="1"/>
</dbReference>
<feature type="transmembrane region" description="Helical" evidence="6">
    <location>
        <begin position="141"/>
        <end position="162"/>
    </location>
</feature>
<dbReference type="Proteomes" id="UP000319257">
    <property type="component" value="Unassembled WGS sequence"/>
</dbReference>
<evidence type="ECO:0000256" key="3">
    <source>
        <dbReference type="ARBA" id="ARBA00022989"/>
    </source>
</evidence>
<dbReference type="PANTHER" id="PTHR31465:SF8">
    <property type="entry name" value="DOMAIN PROTEIN, PUTATIVE (AFU_ORTHOLOGUE AFUA_6G14140)-RELATED"/>
    <property type="match status" value="1"/>
</dbReference>
<feature type="transmembrane region" description="Helical" evidence="6">
    <location>
        <begin position="182"/>
        <end position="205"/>
    </location>
</feature>
<reference evidence="7 8" key="1">
    <citation type="submission" date="2019-06" db="EMBL/GenBank/DDBJ databases">
        <title>Draft genome sequence of the filamentous fungus Phialemoniopsis curvata isolated from diesel fuel.</title>
        <authorList>
            <person name="Varaljay V.A."/>
            <person name="Lyon W.J."/>
            <person name="Crouch A.L."/>
            <person name="Drake C.E."/>
            <person name="Hollomon J.M."/>
            <person name="Nadeau L.J."/>
            <person name="Nunn H.S."/>
            <person name="Stevenson B.S."/>
            <person name="Bojanowski C.L."/>
            <person name="Crookes-Goodson W.J."/>
        </authorList>
    </citation>
    <scope>NUCLEOTIDE SEQUENCE [LARGE SCALE GENOMIC DNA]</scope>
    <source>
        <strain evidence="7 8">D216</strain>
    </source>
</reference>
<evidence type="ECO:0000313" key="7">
    <source>
        <dbReference type="EMBL" id="TPX13437.1"/>
    </source>
</evidence>
<name>A0A507B131_9PEZI</name>
<dbReference type="EMBL" id="SKBQ01000034">
    <property type="protein sequence ID" value="TPX13437.1"/>
    <property type="molecule type" value="Genomic_DNA"/>
</dbReference>
<dbReference type="GO" id="GO:0000324">
    <property type="term" value="C:fungal-type vacuole"/>
    <property type="evidence" value="ECO:0007669"/>
    <property type="project" value="TreeGrafter"/>
</dbReference>
<feature type="compositionally biased region" description="Low complexity" evidence="5">
    <location>
        <begin position="316"/>
        <end position="327"/>
    </location>
</feature>
<feature type="region of interest" description="Disordered" evidence="5">
    <location>
        <begin position="304"/>
        <end position="343"/>
    </location>
</feature>
<feature type="transmembrane region" description="Helical" evidence="6">
    <location>
        <begin position="272"/>
        <end position="294"/>
    </location>
</feature>
<evidence type="ECO:0000256" key="2">
    <source>
        <dbReference type="ARBA" id="ARBA00022692"/>
    </source>
</evidence>
<keyword evidence="3 6" id="KW-1133">Transmembrane helix</keyword>
<dbReference type="Pfam" id="PF04479">
    <property type="entry name" value="RTA1"/>
    <property type="match status" value="1"/>
</dbReference>
<feature type="transmembrane region" description="Helical" evidence="6">
    <location>
        <begin position="40"/>
        <end position="60"/>
    </location>
</feature>
<comment type="subcellular location">
    <subcellularLocation>
        <location evidence="1">Membrane</location>
        <topology evidence="1">Multi-pass membrane protein</topology>
    </subcellularLocation>
</comment>
<evidence type="ECO:0000256" key="4">
    <source>
        <dbReference type="ARBA" id="ARBA00023136"/>
    </source>
</evidence>
<dbReference type="RefSeq" id="XP_030995148.1">
    <property type="nucleotide sequence ID" value="XM_031140770.1"/>
</dbReference>
<dbReference type="AlphaFoldDB" id="A0A507B131"/>
<accession>A0A507B131</accession>
<feature type="transmembrane region" description="Helical" evidence="6">
    <location>
        <begin position="67"/>
        <end position="86"/>
    </location>
</feature>
<feature type="transmembrane region" description="Helical" evidence="6">
    <location>
        <begin position="232"/>
        <end position="252"/>
    </location>
</feature>